<dbReference type="Proteomes" id="UP001165263">
    <property type="component" value="Unassembled WGS sequence"/>
</dbReference>
<sequence length="397" mass="42384">MTSLTTIGPEQQHLEGRTVRDIVEYSPEQVNEVWCRKIFRQILQSLELQYAMHMPHRAITPDTIVFHENGEPLLIPSDVGPPEAQEAEDLNALARIIHYAITRELAPTGPLAGRAEGYSDSLVGAVDRCMDPDPARRPQSIEQLRDLLGIVPLGPPVGAAVASHMTPPAPYDTPAPDFGPALGPDLAPAAAPPAAVPPAFMQTDERPRRRLNLSRWQRWAVAAGGGAVLIALALAMFAEMRDSGSFDHIVLTLPQQADKPHADMAATGATAAGALDSGEGYVAPDTPASSPAAVPQPPANPSAPIAAPQAQPAPDTRLPGVVVTPNGNVYRLQIQPWGVVYVDDVDRGVSPPIKRLVLAPGRHTIRVTNPNFHDRVLEVDTASGDGQITVDFNSEPR</sequence>
<name>A0ABT2BT55_9BURK</name>
<keyword evidence="2" id="KW-0472">Membrane</keyword>
<feature type="transmembrane region" description="Helical" evidence="2">
    <location>
        <begin position="219"/>
        <end position="238"/>
    </location>
</feature>
<feature type="region of interest" description="Disordered" evidence="1">
    <location>
        <begin position="276"/>
        <end position="315"/>
    </location>
</feature>
<accession>A0ABT2BT55</accession>
<keyword evidence="4" id="KW-1185">Reference proteome</keyword>
<protein>
    <recommendedName>
        <fullName evidence="5">Protein kinase domain-containing protein</fullName>
    </recommendedName>
</protein>
<gene>
    <name evidence="3" type="ORF">NX786_02975</name>
</gene>
<dbReference type="Gene3D" id="1.10.510.10">
    <property type="entry name" value="Transferase(Phosphotransferase) domain 1"/>
    <property type="match status" value="1"/>
</dbReference>
<feature type="compositionally biased region" description="Low complexity" evidence="1">
    <location>
        <begin position="302"/>
        <end position="314"/>
    </location>
</feature>
<proteinExistence type="predicted"/>
<organism evidence="3 4">
    <name type="scientific">Telluria mixta</name>
    <dbReference type="NCBI Taxonomy" id="34071"/>
    <lineage>
        <taxon>Bacteria</taxon>
        <taxon>Pseudomonadati</taxon>
        <taxon>Pseudomonadota</taxon>
        <taxon>Betaproteobacteria</taxon>
        <taxon>Burkholderiales</taxon>
        <taxon>Oxalobacteraceae</taxon>
        <taxon>Telluria group</taxon>
        <taxon>Telluria</taxon>
    </lineage>
</organism>
<evidence type="ECO:0000256" key="1">
    <source>
        <dbReference type="SAM" id="MobiDB-lite"/>
    </source>
</evidence>
<evidence type="ECO:0008006" key="5">
    <source>
        <dbReference type="Google" id="ProtNLM"/>
    </source>
</evidence>
<dbReference type="EMBL" id="JANUHC010000001">
    <property type="protein sequence ID" value="MCS0628299.1"/>
    <property type="molecule type" value="Genomic_DNA"/>
</dbReference>
<dbReference type="RefSeq" id="WP_259447539.1">
    <property type="nucleotide sequence ID" value="NZ_CP119520.1"/>
</dbReference>
<comment type="caution">
    <text evidence="3">The sequence shown here is derived from an EMBL/GenBank/DDBJ whole genome shotgun (WGS) entry which is preliminary data.</text>
</comment>
<reference evidence="3" key="1">
    <citation type="submission" date="2022-08" db="EMBL/GenBank/DDBJ databases">
        <title>Reclassification of Massilia species as members of the genera Telluria, Duganella, Pseudoduganella, Mokoshia gen. nov. and Zemynaea gen. nov. using orthogonal and non-orthogonal genome-based approaches.</title>
        <authorList>
            <person name="Bowman J.P."/>
        </authorList>
    </citation>
    <scope>NUCLEOTIDE SEQUENCE</scope>
    <source>
        <strain evidence="3">LMG 11547</strain>
    </source>
</reference>
<evidence type="ECO:0000313" key="3">
    <source>
        <dbReference type="EMBL" id="MCS0628299.1"/>
    </source>
</evidence>
<dbReference type="SUPFAM" id="SSF56112">
    <property type="entry name" value="Protein kinase-like (PK-like)"/>
    <property type="match status" value="1"/>
</dbReference>
<evidence type="ECO:0000313" key="4">
    <source>
        <dbReference type="Proteomes" id="UP001165263"/>
    </source>
</evidence>
<dbReference type="InterPro" id="IPR011009">
    <property type="entry name" value="Kinase-like_dom_sf"/>
</dbReference>
<evidence type="ECO:0000256" key="2">
    <source>
        <dbReference type="SAM" id="Phobius"/>
    </source>
</evidence>
<keyword evidence="2" id="KW-1133">Transmembrane helix</keyword>
<keyword evidence="2" id="KW-0812">Transmembrane</keyword>